<accession>A0A3A1QQM9</accession>
<dbReference type="InterPro" id="IPR032693">
    <property type="entry name" value="YtkA-like_dom"/>
</dbReference>
<dbReference type="InterPro" id="IPR013783">
    <property type="entry name" value="Ig-like_fold"/>
</dbReference>
<proteinExistence type="predicted"/>
<keyword evidence="5" id="KW-1185">Reference proteome</keyword>
<gene>
    <name evidence="4" type="ORF">D3H55_19055</name>
</gene>
<dbReference type="Proteomes" id="UP000265801">
    <property type="component" value="Unassembled WGS sequence"/>
</dbReference>
<reference evidence="4 5" key="1">
    <citation type="submission" date="2018-09" db="EMBL/GenBank/DDBJ databases">
        <title>Bacillus saliacetes sp. nov., isolated from Thai shrimp paste (Ka-pi).</title>
        <authorList>
            <person name="Daroonpunt R."/>
            <person name="Tanasupawat S."/>
            <person name="Yiamsombut S."/>
        </authorList>
    </citation>
    <scope>NUCLEOTIDE SEQUENCE [LARGE SCALE GENOMIC DNA]</scope>
    <source>
        <strain evidence="4 5">SKP7-4</strain>
    </source>
</reference>
<evidence type="ECO:0000259" key="3">
    <source>
        <dbReference type="Pfam" id="PF13115"/>
    </source>
</evidence>
<dbReference type="Pfam" id="PF13115">
    <property type="entry name" value="YtkA"/>
    <property type="match status" value="2"/>
</dbReference>
<sequence>MKRNSLWMTLTLSSALFLAACGAQDEQNTSESQESSETPKALEVDLSTKPGVDELEDGKEFTIQAKVTQGDENVDDAKEVEFEFWKKGEESEEHEMIEGDSQGDGVYTISKKVDEPGVYYVISHVTARDMHTMPKLELAIGDVEEHAHEEGGEHGEEGSHDHGHGEASAHIMADDTVEAGKEVELTAHAMNGEEPLTEADVRFEIWKDGEEKHEFIDTEETDAGKYQATHTFAEPGSYKVKLHVEKGEVHTHTEKIMTVE</sequence>
<keyword evidence="2" id="KW-0732">Signal</keyword>
<feature type="compositionally biased region" description="Low complexity" evidence="1">
    <location>
        <begin position="23"/>
        <end position="38"/>
    </location>
</feature>
<dbReference type="OrthoDB" id="2679563at2"/>
<dbReference type="PROSITE" id="PS51257">
    <property type="entry name" value="PROKAR_LIPOPROTEIN"/>
    <property type="match status" value="1"/>
</dbReference>
<feature type="region of interest" description="Disordered" evidence="1">
    <location>
        <begin position="23"/>
        <end position="44"/>
    </location>
</feature>
<protein>
    <recommendedName>
        <fullName evidence="3">YtkA-like domain-containing protein</fullName>
    </recommendedName>
</protein>
<feature type="domain" description="YtkA-like" evidence="3">
    <location>
        <begin position="167"/>
        <end position="243"/>
    </location>
</feature>
<dbReference type="EMBL" id="QXIR01000033">
    <property type="protein sequence ID" value="RIW29363.1"/>
    <property type="molecule type" value="Genomic_DNA"/>
</dbReference>
<evidence type="ECO:0000256" key="2">
    <source>
        <dbReference type="SAM" id="SignalP"/>
    </source>
</evidence>
<comment type="caution">
    <text evidence="4">The sequence shown here is derived from an EMBL/GenBank/DDBJ whole genome shotgun (WGS) entry which is preliminary data.</text>
</comment>
<dbReference type="AlphaFoldDB" id="A0A3A1QQM9"/>
<feature type="chain" id="PRO_5038434507" description="YtkA-like domain-containing protein" evidence="2">
    <location>
        <begin position="20"/>
        <end position="260"/>
    </location>
</feature>
<evidence type="ECO:0000313" key="5">
    <source>
        <dbReference type="Proteomes" id="UP000265801"/>
    </source>
</evidence>
<evidence type="ECO:0000256" key="1">
    <source>
        <dbReference type="SAM" id="MobiDB-lite"/>
    </source>
</evidence>
<evidence type="ECO:0000313" key="4">
    <source>
        <dbReference type="EMBL" id="RIW29363.1"/>
    </source>
</evidence>
<feature type="domain" description="YtkA-like" evidence="3">
    <location>
        <begin position="38"/>
        <end position="124"/>
    </location>
</feature>
<organism evidence="4 5">
    <name type="scientific">Bacillus salacetis</name>
    <dbReference type="NCBI Taxonomy" id="2315464"/>
    <lineage>
        <taxon>Bacteria</taxon>
        <taxon>Bacillati</taxon>
        <taxon>Bacillota</taxon>
        <taxon>Bacilli</taxon>
        <taxon>Bacillales</taxon>
        <taxon>Bacillaceae</taxon>
        <taxon>Bacillus</taxon>
    </lineage>
</organism>
<feature type="signal peptide" evidence="2">
    <location>
        <begin position="1"/>
        <end position="19"/>
    </location>
</feature>
<dbReference type="RefSeq" id="WP_119548890.1">
    <property type="nucleotide sequence ID" value="NZ_QXIR01000033.1"/>
</dbReference>
<name>A0A3A1QQM9_9BACI</name>
<dbReference type="Gene3D" id="2.60.40.10">
    <property type="entry name" value="Immunoglobulins"/>
    <property type="match status" value="1"/>
</dbReference>
<feature type="region of interest" description="Disordered" evidence="1">
    <location>
        <begin position="147"/>
        <end position="167"/>
    </location>
</feature>